<organism evidence="1 2">
    <name type="scientific">Megasphaera cerevisiae DSM 20462</name>
    <dbReference type="NCBI Taxonomy" id="1122219"/>
    <lineage>
        <taxon>Bacteria</taxon>
        <taxon>Bacillati</taxon>
        <taxon>Bacillota</taxon>
        <taxon>Negativicutes</taxon>
        <taxon>Veillonellales</taxon>
        <taxon>Veillonellaceae</taxon>
        <taxon>Megasphaera</taxon>
    </lineage>
</organism>
<evidence type="ECO:0000313" key="2">
    <source>
        <dbReference type="Proteomes" id="UP000036503"/>
    </source>
</evidence>
<proteinExistence type="predicted"/>
<name>A0A0J6WRV6_9FIRM</name>
<dbReference type="OrthoDB" id="1634576at2"/>
<dbReference type="EMBL" id="LEKT01000085">
    <property type="protein sequence ID" value="KMO85244.1"/>
    <property type="molecule type" value="Genomic_DNA"/>
</dbReference>
<gene>
    <name evidence="1" type="ORF">AB840_14655</name>
</gene>
<evidence type="ECO:0000313" key="1">
    <source>
        <dbReference type="EMBL" id="KMO85244.1"/>
    </source>
</evidence>
<dbReference type="PATRIC" id="fig|1122219.3.peg.3380"/>
<sequence>MTVEQLASEIAKGLINTGVEGPFDALSCSTAGDYPSVGVSQWEGPRCDDLLGRIPGGDHFQGRSYSDIENAGELQALKDLLGSDAGQAAQQQKLAEDCQNYVNSLQEIQSMDQSRPMIYAGMWCPTSDSVVKAFLQRREERGYNLRDLSVMRDMFYNEYANAAGCEDYAAGYQNRATATYDYVANLDLSQYGE</sequence>
<comment type="caution">
    <text evidence="1">The sequence shown here is derived from an EMBL/GenBank/DDBJ whole genome shotgun (WGS) entry which is preliminary data.</text>
</comment>
<dbReference type="RefSeq" id="WP_048515586.1">
    <property type="nucleotide sequence ID" value="NZ_FUXD01000075.1"/>
</dbReference>
<accession>A0A0J6WRV6</accession>
<protein>
    <submittedName>
        <fullName evidence="1">Uncharacterized protein</fullName>
    </submittedName>
</protein>
<dbReference type="InParanoid" id="A0A0J6WRV6"/>
<dbReference type="Proteomes" id="UP000036503">
    <property type="component" value="Unassembled WGS sequence"/>
</dbReference>
<reference evidence="1 2" key="1">
    <citation type="submission" date="2015-06" db="EMBL/GenBank/DDBJ databases">
        <title>Draft genome sequence of beer spoilage bacterium Megasphaera cerevisiae type strain 20462.</title>
        <authorList>
            <person name="Kutumbaka K."/>
            <person name="Pasmowitz J."/>
            <person name="Mategko J."/>
            <person name="Reyes D."/>
            <person name="Friedrich A."/>
            <person name="Han S."/>
            <person name="Martens-Habbena W."/>
            <person name="Neal-McKinney J."/>
            <person name="Janagama H.K."/>
            <person name="Nadala C."/>
            <person name="Samadpour M."/>
        </authorList>
    </citation>
    <scope>NUCLEOTIDE SEQUENCE [LARGE SCALE GENOMIC DNA]</scope>
    <source>
        <strain evidence="1 2">DSM 20462</strain>
    </source>
</reference>
<dbReference type="AlphaFoldDB" id="A0A0J6WRV6"/>
<keyword evidence="2" id="KW-1185">Reference proteome</keyword>